<evidence type="ECO:0000256" key="1">
    <source>
        <dbReference type="ARBA" id="ARBA00022723"/>
    </source>
</evidence>
<dbReference type="PROSITE" id="PS50048">
    <property type="entry name" value="ZN2_CY6_FUNGAL_2"/>
    <property type="match status" value="1"/>
</dbReference>
<keyword evidence="3" id="KW-0812">Transmembrane</keyword>
<dbReference type="GO" id="GO:0008270">
    <property type="term" value="F:zinc ion binding"/>
    <property type="evidence" value="ECO:0007669"/>
    <property type="project" value="InterPro"/>
</dbReference>
<keyword evidence="3" id="KW-1133">Transmembrane helix</keyword>
<feature type="domain" description="Zn(2)-C6 fungal-type" evidence="4">
    <location>
        <begin position="146"/>
        <end position="175"/>
    </location>
</feature>
<dbReference type="InterPro" id="IPR007219">
    <property type="entry name" value="XnlR_reg_dom"/>
</dbReference>
<dbReference type="Proteomes" id="UP000054321">
    <property type="component" value="Unassembled WGS sequence"/>
</dbReference>
<keyword evidence="6" id="KW-1185">Reference proteome</keyword>
<reference evidence="5 6" key="1">
    <citation type="submission" date="2014-04" db="EMBL/GenBank/DDBJ databases">
        <authorList>
            <consortium name="DOE Joint Genome Institute"/>
            <person name="Kuo A."/>
            <person name="Martino E."/>
            <person name="Perotto S."/>
            <person name="Kohler A."/>
            <person name="Nagy L.G."/>
            <person name="Floudas D."/>
            <person name="Copeland A."/>
            <person name="Barry K.W."/>
            <person name="Cichocki N."/>
            <person name="Veneault-Fourrey C."/>
            <person name="LaButti K."/>
            <person name="Lindquist E.A."/>
            <person name="Lipzen A."/>
            <person name="Lundell T."/>
            <person name="Morin E."/>
            <person name="Murat C."/>
            <person name="Sun H."/>
            <person name="Tunlid A."/>
            <person name="Henrissat B."/>
            <person name="Grigoriev I.V."/>
            <person name="Hibbett D.S."/>
            <person name="Martin F."/>
            <person name="Nordberg H.P."/>
            <person name="Cantor M.N."/>
            <person name="Hua S.X."/>
        </authorList>
    </citation>
    <scope>NUCLEOTIDE SEQUENCE [LARGE SCALE GENOMIC DNA]</scope>
    <source>
        <strain evidence="5 6">Zn</strain>
    </source>
</reference>
<dbReference type="PROSITE" id="PS00463">
    <property type="entry name" value="ZN2_CY6_FUNGAL_1"/>
    <property type="match status" value="1"/>
</dbReference>
<dbReference type="CDD" id="cd00067">
    <property type="entry name" value="GAL4"/>
    <property type="match status" value="1"/>
</dbReference>
<dbReference type="Gene3D" id="4.10.240.10">
    <property type="entry name" value="Zn(2)-C6 fungal-type DNA-binding domain"/>
    <property type="match status" value="1"/>
</dbReference>
<dbReference type="SMART" id="SM00906">
    <property type="entry name" value="Fungal_trans"/>
    <property type="match status" value="1"/>
</dbReference>
<dbReference type="InterPro" id="IPR050987">
    <property type="entry name" value="AtrR-like"/>
</dbReference>
<accession>A0A0C3GR01</accession>
<dbReference type="Pfam" id="PF00172">
    <property type="entry name" value="Zn_clus"/>
    <property type="match status" value="1"/>
</dbReference>
<feature type="transmembrane region" description="Helical" evidence="3">
    <location>
        <begin position="590"/>
        <end position="613"/>
    </location>
</feature>
<keyword evidence="2" id="KW-0539">Nucleus</keyword>
<dbReference type="CDD" id="cd12148">
    <property type="entry name" value="fungal_TF_MHR"/>
    <property type="match status" value="1"/>
</dbReference>
<dbReference type="InterPro" id="IPR001138">
    <property type="entry name" value="Zn2Cys6_DnaBD"/>
</dbReference>
<dbReference type="AlphaFoldDB" id="A0A0C3GR01"/>
<sequence length="787" mass="88410">MCECPASLQAVPATIHTRMHVAIFQVVPNLRQQHLDLLPGPVQAPYQQCHAHSFYPGQHVLLRPRSYQLLLLVLRPGAEGPVEVSLDNIAKSCFPHPPAVMWRSVIAFYLRHSPFLISYWPRQLETVVRLVSIMPTQRDLPKCATACFLCRARKVKCNGGKPCTNCADHEAECTYPVPQKRISRLARERQLLERNKELERQVLRVTSELRTVTTTGPEVAMMGHRYGREAPAALNLGYLSSPETSQDRGNPNSAITTELAGEVQDSIDNDILRRIPPSNLTTQSVLGVLSPQSIASNEESVVSPQHNLLPLLEVILIRLLTTAFFDESPDTIYHIIDRSMFERRLNAHFASGAGQQNDCPAWYALRNIIYAYGCRIEISKTSHRQRIAESQTKAWAYFENALSVHTELMYTRTDMSAVQALTAMAFFVDGLGSPKLEQMLVRNAAELAQAKGLHLQVPETWNLDRTDKQERSYLFWAIYCLEKNLSQRSGRSSVIDDDDISCNVPETHDETTADDLQLLGNIIKHAQISSEISKRLATVKGLRQPLNDMIKTVQDLEERLHSWKESISDSIRPGTDIKPQFLAVGTSLEYVLYLQFAYYGSLIATHSVFFYPWNLSRFSVSSQSTLLANQIALSSEVVAEASRNIILKTKQIQADASSPICLAVYYPLVGLINLFIYVIKYPTSPSAESDITLLEVAVGHFSYLSFILGSSAIFNFIKDFVSQARLAVREAKEIQPYNQQYISGSITSVEEPQTSRLSHSFSFDDTLDMVDFNMDDWPSLPSFSSTV</sequence>
<evidence type="ECO:0000313" key="5">
    <source>
        <dbReference type="EMBL" id="KIM93764.1"/>
    </source>
</evidence>
<evidence type="ECO:0000313" key="6">
    <source>
        <dbReference type="Proteomes" id="UP000054321"/>
    </source>
</evidence>
<dbReference type="PANTHER" id="PTHR46910">
    <property type="entry name" value="TRANSCRIPTION FACTOR PDR1"/>
    <property type="match status" value="1"/>
</dbReference>
<dbReference type="SMART" id="SM00066">
    <property type="entry name" value="GAL4"/>
    <property type="match status" value="1"/>
</dbReference>
<dbReference type="Pfam" id="PF04082">
    <property type="entry name" value="Fungal_trans"/>
    <property type="match status" value="1"/>
</dbReference>
<reference evidence="6" key="2">
    <citation type="submission" date="2015-01" db="EMBL/GenBank/DDBJ databases">
        <title>Evolutionary Origins and Diversification of the Mycorrhizal Mutualists.</title>
        <authorList>
            <consortium name="DOE Joint Genome Institute"/>
            <consortium name="Mycorrhizal Genomics Consortium"/>
            <person name="Kohler A."/>
            <person name="Kuo A."/>
            <person name="Nagy L.G."/>
            <person name="Floudas D."/>
            <person name="Copeland A."/>
            <person name="Barry K.W."/>
            <person name="Cichocki N."/>
            <person name="Veneault-Fourrey C."/>
            <person name="LaButti K."/>
            <person name="Lindquist E.A."/>
            <person name="Lipzen A."/>
            <person name="Lundell T."/>
            <person name="Morin E."/>
            <person name="Murat C."/>
            <person name="Riley R."/>
            <person name="Ohm R."/>
            <person name="Sun H."/>
            <person name="Tunlid A."/>
            <person name="Henrissat B."/>
            <person name="Grigoriev I.V."/>
            <person name="Hibbett D.S."/>
            <person name="Martin F."/>
        </authorList>
    </citation>
    <scope>NUCLEOTIDE SEQUENCE [LARGE SCALE GENOMIC DNA]</scope>
    <source>
        <strain evidence="6">Zn</strain>
    </source>
</reference>
<dbReference type="GO" id="GO:0006351">
    <property type="term" value="P:DNA-templated transcription"/>
    <property type="evidence" value="ECO:0007669"/>
    <property type="project" value="InterPro"/>
</dbReference>
<evidence type="ECO:0000259" key="4">
    <source>
        <dbReference type="PROSITE" id="PS50048"/>
    </source>
</evidence>
<dbReference type="PANTHER" id="PTHR46910:SF25">
    <property type="entry name" value="ABC-TRANSPORTER-REGULATING TRANSCRIPTION FACTOR"/>
    <property type="match status" value="1"/>
</dbReference>
<dbReference type="SUPFAM" id="SSF57701">
    <property type="entry name" value="Zn2/Cys6 DNA-binding domain"/>
    <property type="match status" value="1"/>
</dbReference>
<dbReference type="OrthoDB" id="39175at2759"/>
<organism evidence="5 6">
    <name type="scientific">Oidiodendron maius (strain Zn)</name>
    <dbReference type="NCBI Taxonomy" id="913774"/>
    <lineage>
        <taxon>Eukaryota</taxon>
        <taxon>Fungi</taxon>
        <taxon>Dikarya</taxon>
        <taxon>Ascomycota</taxon>
        <taxon>Pezizomycotina</taxon>
        <taxon>Leotiomycetes</taxon>
        <taxon>Leotiomycetes incertae sedis</taxon>
        <taxon>Myxotrichaceae</taxon>
        <taxon>Oidiodendron</taxon>
    </lineage>
</organism>
<protein>
    <recommendedName>
        <fullName evidence="4">Zn(2)-C6 fungal-type domain-containing protein</fullName>
    </recommendedName>
</protein>
<gene>
    <name evidence="5" type="ORF">OIDMADRAFT_35583</name>
</gene>
<keyword evidence="3" id="KW-0472">Membrane</keyword>
<feature type="transmembrane region" description="Helical" evidence="3">
    <location>
        <begin position="691"/>
        <end position="717"/>
    </location>
</feature>
<dbReference type="InterPro" id="IPR036864">
    <property type="entry name" value="Zn2-C6_fun-type_DNA-bd_sf"/>
</dbReference>
<proteinExistence type="predicted"/>
<dbReference type="HOGENOM" id="CLU_016058_0_0_1"/>
<name>A0A0C3GR01_OIDMZ</name>
<feature type="transmembrane region" description="Helical" evidence="3">
    <location>
        <begin position="660"/>
        <end position="679"/>
    </location>
</feature>
<evidence type="ECO:0000256" key="3">
    <source>
        <dbReference type="SAM" id="Phobius"/>
    </source>
</evidence>
<dbReference type="GO" id="GO:0000981">
    <property type="term" value="F:DNA-binding transcription factor activity, RNA polymerase II-specific"/>
    <property type="evidence" value="ECO:0007669"/>
    <property type="project" value="InterPro"/>
</dbReference>
<keyword evidence="1" id="KW-0479">Metal-binding</keyword>
<dbReference type="GO" id="GO:0003677">
    <property type="term" value="F:DNA binding"/>
    <property type="evidence" value="ECO:0007669"/>
    <property type="project" value="InterPro"/>
</dbReference>
<evidence type="ECO:0000256" key="2">
    <source>
        <dbReference type="ARBA" id="ARBA00023242"/>
    </source>
</evidence>
<dbReference type="EMBL" id="KN832893">
    <property type="protein sequence ID" value="KIM93764.1"/>
    <property type="molecule type" value="Genomic_DNA"/>
</dbReference>
<dbReference type="InParanoid" id="A0A0C3GR01"/>